<dbReference type="GO" id="GO:0006508">
    <property type="term" value="P:proteolysis"/>
    <property type="evidence" value="ECO:0007669"/>
    <property type="project" value="InterPro"/>
</dbReference>
<dbReference type="Pfam" id="PF01244">
    <property type="entry name" value="Peptidase_M19"/>
    <property type="match status" value="2"/>
</dbReference>
<proteinExistence type="predicted"/>
<dbReference type="PANTHER" id="PTHR10443:SF12">
    <property type="entry name" value="DIPEPTIDASE"/>
    <property type="match status" value="1"/>
</dbReference>
<dbReference type="GeneID" id="95659665"/>
<dbReference type="Gene3D" id="3.20.20.140">
    <property type="entry name" value="Metal-dependent hydrolases"/>
    <property type="match status" value="1"/>
</dbReference>
<reference evidence="2" key="2">
    <citation type="submission" date="2020-09" db="EMBL/GenBank/DDBJ databases">
        <authorList>
            <person name="Sun Q."/>
            <person name="Ohkuma M."/>
        </authorList>
    </citation>
    <scope>NUCLEOTIDE SEQUENCE</scope>
    <source>
        <strain evidence="2">JCM 4122</strain>
    </source>
</reference>
<dbReference type="Proteomes" id="UP000632849">
    <property type="component" value="Unassembled WGS sequence"/>
</dbReference>
<evidence type="ECO:0000313" key="2">
    <source>
        <dbReference type="EMBL" id="GHF98717.1"/>
    </source>
</evidence>
<dbReference type="InterPro" id="IPR008257">
    <property type="entry name" value="Pept_M19"/>
</dbReference>
<dbReference type="AlphaFoldDB" id="A0A919BLS6"/>
<dbReference type="RefSeq" id="WP_150228471.1">
    <property type="nucleotide sequence ID" value="NZ_BNBE01000001.1"/>
</dbReference>
<gene>
    <name evidence="2" type="ORF">GCM10017667_31860</name>
</gene>
<dbReference type="SUPFAM" id="SSF51556">
    <property type="entry name" value="Metallo-dependent hydrolases"/>
    <property type="match status" value="1"/>
</dbReference>
<organism evidence="2 3">
    <name type="scientific">Streptomyces filamentosus</name>
    <name type="common">Streptomyces roseosporus</name>
    <dbReference type="NCBI Taxonomy" id="67294"/>
    <lineage>
        <taxon>Bacteria</taxon>
        <taxon>Bacillati</taxon>
        <taxon>Actinomycetota</taxon>
        <taxon>Actinomycetes</taxon>
        <taxon>Kitasatosporales</taxon>
        <taxon>Streptomycetaceae</taxon>
        <taxon>Streptomyces</taxon>
    </lineage>
</organism>
<sequence>MADLDDHPPFSAASGGVGALEPPEPPPPPFDETARARAILAAQPVLEGHAELPLLLDPEDLPPARAREAGAQLWSLDVDGDDGAIGTLRRLDTIRALVAACPEDLRLAHTTSEMAHARNCGRVAALLGPVGWTALGGSAATLRAYHALGVRAVNLTRFDRFAREAVREMNRIGLAVDLSGADQDTVRKVLAVTRAPALLTRAAPDALPDDVLRLLGENGAVCMVPVGEDPAATADLLDRVRDGAGPGSTGLSRLTGRAAGYVPLFAELLRRGWPAGDLVGLAHGNATRALRETEFLSRTNRIRPVAA</sequence>
<keyword evidence="3" id="KW-1185">Reference proteome</keyword>
<protein>
    <submittedName>
        <fullName evidence="2">Dipeptidase</fullName>
    </submittedName>
</protein>
<evidence type="ECO:0000256" key="1">
    <source>
        <dbReference type="SAM" id="MobiDB-lite"/>
    </source>
</evidence>
<comment type="caution">
    <text evidence="2">The sequence shown here is derived from an EMBL/GenBank/DDBJ whole genome shotgun (WGS) entry which is preliminary data.</text>
</comment>
<dbReference type="PANTHER" id="PTHR10443">
    <property type="entry name" value="MICROSOMAL DIPEPTIDASE"/>
    <property type="match status" value="1"/>
</dbReference>
<dbReference type="EMBL" id="BNBE01000001">
    <property type="protein sequence ID" value="GHF98717.1"/>
    <property type="molecule type" value="Genomic_DNA"/>
</dbReference>
<feature type="region of interest" description="Disordered" evidence="1">
    <location>
        <begin position="1"/>
        <end position="32"/>
    </location>
</feature>
<name>A0A919BLS6_STRFL</name>
<accession>A0A919BLS6</accession>
<evidence type="ECO:0000313" key="3">
    <source>
        <dbReference type="Proteomes" id="UP000632849"/>
    </source>
</evidence>
<dbReference type="GO" id="GO:0070573">
    <property type="term" value="F:metallodipeptidase activity"/>
    <property type="evidence" value="ECO:0007669"/>
    <property type="project" value="InterPro"/>
</dbReference>
<dbReference type="InterPro" id="IPR032466">
    <property type="entry name" value="Metal_Hydrolase"/>
</dbReference>
<reference evidence="2" key="1">
    <citation type="journal article" date="2014" name="Int. J. Syst. Evol. Microbiol.">
        <title>Complete genome sequence of Corynebacterium casei LMG S-19264T (=DSM 44701T), isolated from a smear-ripened cheese.</title>
        <authorList>
            <consortium name="US DOE Joint Genome Institute (JGI-PGF)"/>
            <person name="Walter F."/>
            <person name="Albersmeier A."/>
            <person name="Kalinowski J."/>
            <person name="Ruckert C."/>
        </authorList>
    </citation>
    <scope>NUCLEOTIDE SEQUENCE</scope>
    <source>
        <strain evidence="2">JCM 4122</strain>
    </source>
</reference>